<dbReference type="EMBL" id="QXGB01002083">
    <property type="protein sequence ID" value="KAE9181771.1"/>
    <property type="molecule type" value="Genomic_DNA"/>
</dbReference>
<dbReference type="EMBL" id="QXFZ01002032">
    <property type="protein sequence ID" value="KAE9081670.1"/>
    <property type="molecule type" value="Genomic_DNA"/>
</dbReference>
<evidence type="ECO:0008006" key="19">
    <source>
        <dbReference type="Google" id="ProtNLM"/>
    </source>
</evidence>
<protein>
    <recommendedName>
        <fullName evidence="19">Thioredoxin domain-containing protein</fullName>
    </recommendedName>
</protein>
<evidence type="ECO:0000313" key="4">
    <source>
        <dbReference type="EMBL" id="KAE8981976.1"/>
    </source>
</evidence>
<dbReference type="Proteomes" id="UP000433483">
    <property type="component" value="Unassembled WGS sequence"/>
</dbReference>
<evidence type="ECO:0000313" key="5">
    <source>
        <dbReference type="EMBL" id="KAE9081670.1"/>
    </source>
</evidence>
<evidence type="ECO:0000313" key="6">
    <source>
        <dbReference type="EMBL" id="KAE9100063.1"/>
    </source>
</evidence>
<dbReference type="OrthoDB" id="298672at2759"/>
<proteinExistence type="predicted"/>
<evidence type="ECO:0000256" key="1">
    <source>
        <dbReference type="SAM" id="MobiDB-lite"/>
    </source>
</evidence>
<dbReference type="EMBL" id="QXGC01002185">
    <property type="protein sequence ID" value="KAE9189591.1"/>
    <property type="molecule type" value="Genomic_DNA"/>
</dbReference>
<keyword evidence="12" id="KW-1185">Reference proteome</keyword>
<dbReference type="Proteomes" id="UP000476176">
    <property type="component" value="Unassembled WGS sequence"/>
</dbReference>
<dbReference type="PANTHER" id="PTHR45184">
    <property type="entry name" value="DNAJ PROTEIN ERDJ3A"/>
    <property type="match status" value="1"/>
</dbReference>
<evidence type="ECO:0000313" key="3">
    <source>
        <dbReference type="EMBL" id="KAE8925614.1"/>
    </source>
</evidence>
<dbReference type="EMBL" id="QXGA01002307">
    <property type="protein sequence ID" value="KAE9100063.1"/>
    <property type="molecule type" value="Genomic_DNA"/>
</dbReference>
<reference evidence="17 18" key="1">
    <citation type="submission" date="2018-09" db="EMBL/GenBank/DDBJ databases">
        <title>Genomic investigation of the strawberry pathogen Phytophthora fragariae indicates pathogenicity is determined by transcriptional variation in three key races.</title>
        <authorList>
            <person name="Adams T.M."/>
            <person name="Armitage A.D."/>
            <person name="Sobczyk M.K."/>
            <person name="Bates H.J."/>
            <person name="Dunwell J.M."/>
            <person name="Nellist C.F."/>
            <person name="Harrison R.J."/>
        </authorList>
    </citation>
    <scope>NUCLEOTIDE SEQUENCE [LARGE SCALE GENOMIC DNA]</scope>
    <source>
        <strain evidence="10 13">A4</strain>
        <strain evidence="9 14">BC-1</strain>
        <strain evidence="8 18">BC-23</strain>
        <strain evidence="7 12">NOV-27</strain>
        <strain evidence="6 15">NOV-5</strain>
        <strain evidence="5 16">NOV-71</strain>
        <strain evidence="3 11">NOV-9</strain>
        <strain evidence="4 17">SCRP245</strain>
    </source>
</reference>
<evidence type="ECO:0000313" key="7">
    <source>
        <dbReference type="EMBL" id="KAE9181771.1"/>
    </source>
</evidence>
<dbReference type="EMBL" id="QXGE01002197">
    <property type="protein sequence ID" value="KAE9283989.1"/>
    <property type="molecule type" value="Genomic_DNA"/>
</dbReference>
<dbReference type="Proteomes" id="UP000440367">
    <property type="component" value="Unassembled WGS sequence"/>
</dbReference>
<dbReference type="Proteomes" id="UP000437068">
    <property type="component" value="Unassembled WGS sequence"/>
</dbReference>
<dbReference type="EMBL" id="QXGF01002222">
    <property type="protein sequence ID" value="KAE8925614.1"/>
    <property type="molecule type" value="Genomic_DNA"/>
</dbReference>
<dbReference type="Gene3D" id="3.40.30.10">
    <property type="entry name" value="Glutaredoxin"/>
    <property type="match status" value="3"/>
</dbReference>
<evidence type="ECO:0000313" key="11">
    <source>
        <dbReference type="Proteomes" id="UP000429523"/>
    </source>
</evidence>
<evidence type="ECO:0000256" key="2">
    <source>
        <dbReference type="SAM" id="SignalP"/>
    </source>
</evidence>
<evidence type="ECO:0000313" key="16">
    <source>
        <dbReference type="Proteomes" id="UP000441208"/>
    </source>
</evidence>
<sequence>MLLHVTRLLLLAALSVGVSPRAAALETITSKAELAAVERSPKVHALLVLGTEEKAQSMSLQELATAAYPTLPELEKDLEGLVTFGVVDIAPHRKDSIGNKWQLAKLPALMLYKDPPKENPYTGKLYRDPMAADVSMLENPRKMKKMLKQTIPTEFVTELTGSDMNVESFEKLVQGQETLALLISKHKHATPMYRALATEFSGQGLRFAFLSKEEEGAEEIMKALKVEEVPAVMVLRSMTEHVVLKAENSKTYQELKEFVEPFAKQGDEVKSDVKGKHSGSKYIRFFTGKDFDDLVMKSDVVWIVDFMDTEREQTLTEEMWKKTLTELHRKAGVVALGAVSCEKESELCERHGGPGVRIFPLGLTDENALKRDDVLPETFATIDEAKETAIASIPDLTVAIASSADLSTFIASARGDHALPILLFTSKKTTPPMMKGLLHSVPSQKIKLAIIHDADEDLKKQFLVKPSASTSLVCLVPTKANPEEPTSAPFGVVAYDKKTMGSYTYPNVMQFILQVLAQYPHPQDAKSEEDTIDLSSLEASSTNSLVPYLTKENMEDRCGGNKICAIGFFEDHVDTLSDPESRHAKWWTIFAHVAAQSKQHREPFHFMWVNGKCQKDFAEAFGVGLFQMPTVAVYSPSKQRYATNVGLFDEENAAAFLKSMLSGNIGTAPIGDVPELGEECSFDEFQEVAVGADGVAEDDEDLDDMLSEILSDEKQQRDELEKELKAERKQSKKGKKKHKSKKKKSKKKKAKRDEL</sequence>
<dbReference type="Proteomes" id="UP000429523">
    <property type="component" value="Unassembled WGS sequence"/>
</dbReference>
<keyword evidence="2" id="KW-0732">Signal</keyword>
<dbReference type="Proteomes" id="UP000460718">
    <property type="component" value="Unassembled WGS sequence"/>
</dbReference>
<evidence type="ECO:0000313" key="15">
    <source>
        <dbReference type="Proteomes" id="UP000440732"/>
    </source>
</evidence>
<feature type="compositionally biased region" description="Basic and acidic residues" evidence="1">
    <location>
        <begin position="711"/>
        <end position="729"/>
    </location>
</feature>
<feature type="signal peptide" evidence="2">
    <location>
        <begin position="1"/>
        <end position="24"/>
    </location>
</feature>
<name>A0A6A3IG39_9STRA</name>
<gene>
    <name evidence="10" type="ORF">PF001_g22595</name>
    <name evidence="9" type="ORF">PF002_g24434</name>
    <name evidence="8" type="ORF">PF004_g22170</name>
    <name evidence="7" type="ORF">PF005_g22759</name>
    <name evidence="6" type="ORF">PF006_g22993</name>
    <name evidence="5" type="ORF">PF007_g22568</name>
    <name evidence="3" type="ORF">PF009_g24175</name>
    <name evidence="4" type="ORF">PF011_g21810</name>
</gene>
<feature type="compositionally biased region" description="Basic residues" evidence="1">
    <location>
        <begin position="730"/>
        <end position="755"/>
    </location>
</feature>
<comment type="caution">
    <text evidence="4">The sequence shown here is derived from an EMBL/GenBank/DDBJ whole genome shotgun (WGS) entry which is preliminary data.</text>
</comment>
<feature type="chain" id="PRO_5036164334" description="Thioredoxin domain-containing protein" evidence="2">
    <location>
        <begin position="25"/>
        <end position="755"/>
    </location>
</feature>
<evidence type="ECO:0000313" key="8">
    <source>
        <dbReference type="EMBL" id="KAE9189591.1"/>
    </source>
</evidence>
<dbReference type="EMBL" id="QXGD01002227">
    <property type="protein sequence ID" value="KAE9191649.1"/>
    <property type="molecule type" value="Genomic_DNA"/>
</dbReference>
<evidence type="ECO:0000313" key="14">
    <source>
        <dbReference type="Proteomes" id="UP000440367"/>
    </source>
</evidence>
<dbReference type="Proteomes" id="UP000441208">
    <property type="component" value="Unassembled WGS sequence"/>
</dbReference>
<evidence type="ECO:0000313" key="17">
    <source>
        <dbReference type="Proteomes" id="UP000460718"/>
    </source>
</evidence>
<dbReference type="SUPFAM" id="SSF52833">
    <property type="entry name" value="Thioredoxin-like"/>
    <property type="match status" value="3"/>
</dbReference>
<evidence type="ECO:0000313" key="18">
    <source>
        <dbReference type="Proteomes" id="UP000476176"/>
    </source>
</evidence>
<dbReference type="InterPro" id="IPR036249">
    <property type="entry name" value="Thioredoxin-like_sf"/>
</dbReference>
<dbReference type="InterPro" id="IPR052842">
    <property type="entry name" value="ER_Co-chaperone"/>
</dbReference>
<evidence type="ECO:0000313" key="10">
    <source>
        <dbReference type="EMBL" id="KAE9283989.1"/>
    </source>
</evidence>
<organism evidence="4 17">
    <name type="scientific">Phytophthora fragariae</name>
    <dbReference type="NCBI Taxonomy" id="53985"/>
    <lineage>
        <taxon>Eukaryota</taxon>
        <taxon>Sar</taxon>
        <taxon>Stramenopiles</taxon>
        <taxon>Oomycota</taxon>
        <taxon>Peronosporomycetes</taxon>
        <taxon>Peronosporales</taxon>
        <taxon>Peronosporaceae</taxon>
        <taxon>Phytophthora</taxon>
    </lineage>
</organism>
<dbReference type="PANTHER" id="PTHR45184:SF1">
    <property type="entry name" value="DNAJ PROTEIN ERDJ3A"/>
    <property type="match status" value="1"/>
</dbReference>
<evidence type="ECO:0000313" key="12">
    <source>
        <dbReference type="Proteomes" id="UP000433483"/>
    </source>
</evidence>
<feature type="region of interest" description="Disordered" evidence="1">
    <location>
        <begin position="709"/>
        <end position="755"/>
    </location>
</feature>
<evidence type="ECO:0000313" key="13">
    <source>
        <dbReference type="Proteomes" id="UP000437068"/>
    </source>
</evidence>
<accession>A0A6A3IG39</accession>
<dbReference type="Proteomes" id="UP000440732">
    <property type="component" value="Unassembled WGS sequence"/>
</dbReference>
<dbReference type="EMBL" id="QXFW01002107">
    <property type="protein sequence ID" value="KAE8981976.1"/>
    <property type="molecule type" value="Genomic_DNA"/>
</dbReference>
<dbReference type="AlphaFoldDB" id="A0A6A3IG39"/>
<evidence type="ECO:0000313" key="9">
    <source>
        <dbReference type="EMBL" id="KAE9191649.1"/>
    </source>
</evidence>